<dbReference type="PROSITE" id="PS50041">
    <property type="entry name" value="C_TYPE_LECTIN_2"/>
    <property type="match status" value="1"/>
</dbReference>
<dbReference type="InterPro" id="IPR001304">
    <property type="entry name" value="C-type_lectin-like"/>
</dbReference>
<comment type="caution">
    <text evidence="3">The sequence shown here is derived from an EMBL/GenBank/DDBJ whole genome shotgun (WGS) entry which is preliminary data.</text>
</comment>
<evidence type="ECO:0000313" key="4">
    <source>
        <dbReference type="Proteomes" id="UP001174136"/>
    </source>
</evidence>
<dbReference type="EMBL" id="JAOPHQ010003149">
    <property type="protein sequence ID" value="KAK0144221.1"/>
    <property type="molecule type" value="Genomic_DNA"/>
</dbReference>
<dbReference type="InterPro" id="IPR016187">
    <property type="entry name" value="CTDL_fold"/>
</dbReference>
<organism evidence="3 4">
    <name type="scientific">Merluccius polli</name>
    <name type="common">Benguela hake</name>
    <name type="synonym">Merluccius cadenati</name>
    <dbReference type="NCBI Taxonomy" id="89951"/>
    <lineage>
        <taxon>Eukaryota</taxon>
        <taxon>Metazoa</taxon>
        <taxon>Chordata</taxon>
        <taxon>Craniata</taxon>
        <taxon>Vertebrata</taxon>
        <taxon>Euteleostomi</taxon>
        <taxon>Actinopterygii</taxon>
        <taxon>Neopterygii</taxon>
        <taxon>Teleostei</taxon>
        <taxon>Neoteleostei</taxon>
        <taxon>Acanthomorphata</taxon>
        <taxon>Zeiogadaria</taxon>
        <taxon>Gadariae</taxon>
        <taxon>Gadiformes</taxon>
        <taxon>Gadoidei</taxon>
        <taxon>Merlucciidae</taxon>
        <taxon>Merluccius</taxon>
    </lineage>
</organism>
<dbReference type="InterPro" id="IPR016186">
    <property type="entry name" value="C-type_lectin-like/link_sf"/>
</dbReference>
<dbReference type="AlphaFoldDB" id="A0AA47MQC6"/>
<dbReference type="InterPro" id="IPR018378">
    <property type="entry name" value="C-type_lectin_CS"/>
</dbReference>
<reference evidence="3" key="1">
    <citation type="journal article" date="2023" name="Front. Mar. Sci.">
        <title>A new Merluccius polli reference genome to investigate the effects of global change in West African waters.</title>
        <authorList>
            <person name="Mateo J.L."/>
            <person name="Blanco-Fernandez C."/>
            <person name="Garcia-Vazquez E."/>
            <person name="Machado-Schiaffino G."/>
        </authorList>
    </citation>
    <scope>NUCLEOTIDE SEQUENCE</scope>
    <source>
        <strain evidence="3">C29</strain>
        <tissue evidence="3">Fin</tissue>
    </source>
</reference>
<proteinExistence type="predicted"/>
<keyword evidence="4" id="KW-1185">Reference proteome</keyword>
<gene>
    <name evidence="3" type="primary">CLEC3A</name>
    <name evidence="3" type="ORF">N1851_017397</name>
</gene>
<evidence type="ECO:0000313" key="3">
    <source>
        <dbReference type="EMBL" id="KAK0144221.1"/>
    </source>
</evidence>
<evidence type="ECO:0000256" key="1">
    <source>
        <dbReference type="ARBA" id="ARBA00023157"/>
    </source>
</evidence>
<dbReference type="PROSITE" id="PS00615">
    <property type="entry name" value="C_TYPE_LECTIN_1"/>
    <property type="match status" value="1"/>
</dbReference>
<dbReference type="Pfam" id="PF00059">
    <property type="entry name" value="Lectin_C"/>
    <property type="match status" value="1"/>
</dbReference>
<dbReference type="CDD" id="cd00037">
    <property type="entry name" value="CLECT"/>
    <property type="match status" value="1"/>
</dbReference>
<name>A0AA47MQC6_MERPO</name>
<dbReference type="Gene3D" id="3.10.100.10">
    <property type="entry name" value="Mannose-Binding Protein A, subunit A"/>
    <property type="match status" value="1"/>
</dbReference>
<sequence length="101" mass="11757">MLPVFHCVGILEEDKGVLKEEMDFISRHGSYYWLVASEVSEGMWRWVNGTVPVDNPSWSRGQHNGGREQNCLKFPSEQNQHKWADKSCEDENQALCEKRFI</sequence>
<evidence type="ECO:0000259" key="2">
    <source>
        <dbReference type="PROSITE" id="PS50041"/>
    </source>
</evidence>
<keyword evidence="1" id="KW-1015">Disulfide bond</keyword>
<dbReference type="Proteomes" id="UP001174136">
    <property type="component" value="Unassembled WGS sequence"/>
</dbReference>
<protein>
    <submittedName>
        <fullName evidence="3">C-type lectin domain family 3 member A</fullName>
    </submittedName>
</protein>
<accession>A0AA47MQC6</accession>
<dbReference type="SUPFAM" id="SSF56436">
    <property type="entry name" value="C-type lectin-like"/>
    <property type="match status" value="1"/>
</dbReference>
<feature type="domain" description="C-type lectin" evidence="2">
    <location>
        <begin position="20"/>
        <end position="97"/>
    </location>
</feature>